<dbReference type="FunFam" id="3.10.290.10:FF:000001">
    <property type="entry name" value="30S ribosomal protein S4"/>
    <property type="match status" value="1"/>
</dbReference>
<keyword evidence="5 7" id="KW-0687">Ribonucleoprotein</keyword>
<comment type="subunit">
    <text evidence="7">Part of the 30S ribosomal subunit. Contacts protein S5. The interaction surface between S4 and S5 is involved in control of translational fidelity.</text>
</comment>
<evidence type="ECO:0000256" key="2">
    <source>
        <dbReference type="ARBA" id="ARBA00022730"/>
    </source>
</evidence>
<comment type="similarity">
    <text evidence="1 7">Belongs to the universal ribosomal protein uS4 family.</text>
</comment>
<evidence type="ECO:0000256" key="4">
    <source>
        <dbReference type="ARBA" id="ARBA00022980"/>
    </source>
</evidence>
<dbReference type="SMART" id="SM00363">
    <property type="entry name" value="S4"/>
    <property type="match status" value="1"/>
</dbReference>
<accession>A0A975GLB4</accession>
<dbReference type="Pfam" id="PF00163">
    <property type="entry name" value="Ribosomal_S4"/>
    <property type="match status" value="1"/>
</dbReference>
<evidence type="ECO:0000313" key="10">
    <source>
        <dbReference type="EMBL" id="QTA85395.1"/>
    </source>
</evidence>
<feature type="domain" description="RNA-binding S4" evidence="8">
    <location>
        <begin position="99"/>
        <end position="156"/>
    </location>
</feature>
<evidence type="ECO:0000259" key="8">
    <source>
        <dbReference type="SMART" id="SM00363"/>
    </source>
</evidence>
<evidence type="ECO:0000256" key="1">
    <source>
        <dbReference type="ARBA" id="ARBA00007465"/>
    </source>
</evidence>
<comment type="function">
    <text evidence="7">One of the primary rRNA binding proteins, it binds directly to 16S rRNA where it nucleates assembly of the body of the 30S subunit.</text>
</comment>
<name>A0A975GLB4_9BACT</name>
<dbReference type="NCBIfam" id="TIGR01017">
    <property type="entry name" value="rpsD_bact"/>
    <property type="match status" value="1"/>
</dbReference>
<dbReference type="InterPro" id="IPR002942">
    <property type="entry name" value="S4_RNA-bd"/>
</dbReference>
<dbReference type="GO" id="GO:0006412">
    <property type="term" value="P:translation"/>
    <property type="evidence" value="ECO:0007669"/>
    <property type="project" value="UniProtKB-UniRule"/>
</dbReference>
<keyword evidence="2 7" id="KW-0699">rRNA-binding</keyword>
<dbReference type="InterPro" id="IPR001912">
    <property type="entry name" value="Ribosomal_uS4_N"/>
</dbReference>
<dbReference type="AlphaFoldDB" id="A0A975GLB4"/>
<dbReference type="NCBIfam" id="NF003717">
    <property type="entry name" value="PRK05327.1"/>
    <property type="match status" value="1"/>
</dbReference>
<evidence type="ECO:0000259" key="9">
    <source>
        <dbReference type="SMART" id="SM01390"/>
    </source>
</evidence>
<dbReference type="PANTHER" id="PTHR11831:SF4">
    <property type="entry name" value="SMALL RIBOSOMAL SUBUNIT PROTEIN US4M"/>
    <property type="match status" value="1"/>
</dbReference>
<dbReference type="PROSITE" id="PS50889">
    <property type="entry name" value="S4"/>
    <property type="match status" value="1"/>
</dbReference>
<keyword evidence="4 7" id="KW-0689">Ribosomal protein</keyword>
<evidence type="ECO:0000256" key="7">
    <source>
        <dbReference type="HAMAP-Rule" id="MF_01306"/>
    </source>
</evidence>
<dbReference type="GO" id="GO:0015935">
    <property type="term" value="C:small ribosomal subunit"/>
    <property type="evidence" value="ECO:0007669"/>
    <property type="project" value="InterPro"/>
</dbReference>
<dbReference type="Proteomes" id="UP000663722">
    <property type="component" value="Chromosome"/>
</dbReference>
<reference evidence="10" key="1">
    <citation type="journal article" date="2021" name="Microb. Physiol.">
        <title>Proteogenomic Insights into the Physiology of Marine, Sulfate-Reducing, Filamentous Desulfonema limicola and Desulfonema magnum.</title>
        <authorList>
            <person name="Schnaars V."/>
            <person name="Wohlbrand L."/>
            <person name="Scheve S."/>
            <person name="Hinrichs C."/>
            <person name="Reinhardt R."/>
            <person name="Rabus R."/>
        </authorList>
    </citation>
    <scope>NUCLEOTIDE SEQUENCE</scope>
    <source>
        <strain evidence="10">4be13</strain>
    </source>
</reference>
<protein>
    <recommendedName>
        <fullName evidence="6 7">Small ribosomal subunit protein uS4</fullName>
    </recommendedName>
</protein>
<sequence length="209" mass="24454">MARYRGSVCRLCRRENVKLFLKGDRCYSDKCAFDRRGYPPGQHGQRRRGKISDYGIQLREKQKAKRMYGLCEKQFHMFFERADRQKGITGINLLILLERRLDNVVYRLGFVNSRTQGRHFVRHNHFLVNGKKVNIPSYLVKVGDVISVREKSRNIQAIGDAVDAMVRRGIPQWLDLEKENLKGSIKAMPVREDITMPIQEQLIVELYSK</sequence>
<dbReference type="GO" id="GO:0003735">
    <property type="term" value="F:structural constituent of ribosome"/>
    <property type="evidence" value="ECO:0007669"/>
    <property type="project" value="InterPro"/>
</dbReference>
<comment type="function">
    <text evidence="7">With S5 and S12 plays an important role in translational accuracy.</text>
</comment>
<evidence type="ECO:0000313" key="11">
    <source>
        <dbReference type="Proteomes" id="UP000663722"/>
    </source>
</evidence>
<evidence type="ECO:0000256" key="5">
    <source>
        <dbReference type="ARBA" id="ARBA00023274"/>
    </source>
</evidence>
<proteinExistence type="inferred from homology"/>
<dbReference type="Gene3D" id="1.10.1050.10">
    <property type="entry name" value="Ribosomal Protein S4 Delta 41, Chain A, domain 1"/>
    <property type="match status" value="1"/>
</dbReference>
<dbReference type="FunFam" id="1.10.1050.10:FF:000001">
    <property type="entry name" value="30S ribosomal protein S4"/>
    <property type="match status" value="1"/>
</dbReference>
<keyword evidence="11" id="KW-1185">Reference proteome</keyword>
<organism evidence="10 11">
    <name type="scientific">Desulfonema magnum</name>
    <dbReference type="NCBI Taxonomy" id="45655"/>
    <lineage>
        <taxon>Bacteria</taxon>
        <taxon>Pseudomonadati</taxon>
        <taxon>Thermodesulfobacteriota</taxon>
        <taxon>Desulfobacteria</taxon>
        <taxon>Desulfobacterales</taxon>
        <taxon>Desulfococcaceae</taxon>
        <taxon>Desulfonema</taxon>
    </lineage>
</organism>
<dbReference type="SUPFAM" id="SSF55174">
    <property type="entry name" value="Alpha-L RNA-binding motif"/>
    <property type="match status" value="1"/>
</dbReference>
<dbReference type="HAMAP" id="MF_01306_B">
    <property type="entry name" value="Ribosomal_uS4_B"/>
    <property type="match status" value="1"/>
</dbReference>
<dbReference type="InterPro" id="IPR005709">
    <property type="entry name" value="Ribosomal_uS4_bac-type"/>
</dbReference>
<keyword evidence="3 7" id="KW-0694">RNA-binding</keyword>
<dbReference type="InterPro" id="IPR022801">
    <property type="entry name" value="Ribosomal_uS4"/>
</dbReference>
<dbReference type="RefSeq" id="WP_207681478.1">
    <property type="nucleotide sequence ID" value="NZ_CP061800.1"/>
</dbReference>
<evidence type="ECO:0000256" key="3">
    <source>
        <dbReference type="ARBA" id="ARBA00022884"/>
    </source>
</evidence>
<dbReference type="SMART" id="SM01390">
    <property type="entry name" value="Ribosomal_S4"/>
    <property type="match status" value="1"/>
</dbReference>
<dbReference type="GO" id="GO:0042274">
    <property type="term" value="P:ribosomal small subunit biogenesis"/>
    <property type="evidence" value="ECO:0007669"/>
    <property type="project" value="TreeGrafter"/>
</dbReference>
<dbReference type="InterPro" id="IPR036986">
    <property type="entry name" value="S4_RNA-bd_sf"/>
</dbReference>
<dbReference type="PANTHER" id="PTHR11831">
    <property type="entry name" value="30S 40S RIBOSOMAL PROTEIN"/>
    <property type="match status" value="1"/>
</dbReference>
<dbReference type="Pfam" id="PF01479">
    <property type="entry name" value="S4"/>
    <property type="match status" value="1"/>
</dbReference>
<gene>
    <name evidence="7 10" type="primary">rpsD</name>
    <name evidence="10" type="ORF">dnm_014040</name>
</gene>
<dbReference type="EMBL" id="CP061800">
    <property type="protein sequence ID" value="QTA85395.1"/>
    <property type="molecule type" value="Genomic_DNA"/>
</dbReference>
<dbReference type="KEGG" id="dmm:dnm_014040"/>
<dbReference type="Gene3D" id="3.10.290.10">
    <property type="entry name" value="RNA-binding S4 domain"/>
    <property type="match status" value="1"/>
</dbReference>
<dbReference type="CDD" id="cd00165">
    <property type="entry name" value="S4"/>
    <property type="match status" value="1"/>
</dbReference>
<dbReference type="GO" id="GO:0019843">
    <property type="term" value="F:rRNA binding"/>
    <property type="evidence" value="ECO:0007669"/>
    <property type="project" value="UniProtKB-UniRule"/>
</dbReference>
<feature type="domain" description="Small ribosomal subunit protein uS4 N-terminal" evidence="9">
    <location>
        <begin position="3"/>
        <end position="98"/>
    </location>
</feature>
<evidence type="ECO:0000256" key="6">
    <source>
        <dbReference type="ARBA" id="ARBA00035254"/>
    </source>
</evidence>